<proteinExistence type="inferred from homology"/>
<evidence type="ECO:0000259" key="8">
    <source>
        <dbReference type="Pfam" id="PF02384"/>
    </source>
</evidence>
<keyword evidence="9" id="KW-0255">Endonuclease</keyword>
<dbReference type="Proteomes" id="UP000247814">
    <property type="component" value="Unassembled WGS sequence"/>
</dbReference>
<comment type="similarity">
    <text evidence="1">Belongs to the N(4)/N(6)-methyltransferase family.</text>
</comment>
<dbReference type="Pfam" id="PF02384">
    <property type="entry name" value="N6_Mtase"/>
    <property type="match status" value="1"/>
</dbReference>
<dbReference type="GO" id="GO:0004519">
    <property type="term" value="F:endonuclease activity"/>
    <property type="evidence" value="ECO:0007669"/>
    <property type="project" value="UniProtKB-KW"/>
</dbReference>
<keyword evidence="9" id="KW-0540">Nuclease</keyword>
<dbReference type="SUPFAM" id="SSF53335">
    <property type="entry name" value="S-adenosyl-L-methionine-dependent methyltransferases"/>
    <property type="match status" value="1"/>
</dbReference>
<keyword evidence="6" id="KW-0680">Restriction system</keyword>
<reference evidence="9 10" key="1">
    <citation type="submission" date="2017-07" db="EMBL/GenBank/DDBJ databases">
        <title>A draft genome sequence of Komagataeibacter sucrofermentans LMG 18788.</title>
        <authorList>
            <person name="Skraban J."/>
            <person name="Cleenwerck I."/>
            <person name="Vandamme P."/>
            <person name="Trcek J."/>
        </authorList>
    </citation>
    <scope>NUCLEOTIDE SEQUENCE [LARGE SCALE GENOMIC DNA]</scope>
    <source>
        <strain evidence="9 10">LMG 18788</strain>
    </source>
</reference>
<feature type="domain" description="DNA methylase adenine-specific" evidence="8">
    <location>
        <begin position="117"/>
        <end position="399"/>
    </location>
</feature>
<dbReference type="RefSeq" id="WP_110568289.1">
    <property type="nucleotide sequence ID" value="NZ_CP137147.1"/>
</dbReference>
<dbReference type="OrthoDB" id="9806213at2"/>
<dbReference type="PANTHER" id="PTHR42933:SF3">
    <property type="entry name" value="TYPE I RESTRICTION ENZYME MJAVIII METHYLASE SUBUNIT"/>
    <property type="match status" value="1"/>
</dbReference>
<keyword evidence="5" id="KW-0949">S-adenosyl-L-methionine</keyword>
<dbReference type="InterPro" id="IPR051537">
    <property type="entry name" value="DNA_Adenine_Mtase"/>
</dbReference>
<dbReference type="InterPro" id="IPR029063">
    <property type="entry name" value="SAM-dependent_MTases_sf"/>
</dbReference>
<dbReference type="EMBL" id="NKUA01000005">
    <property type="protein sequence ID" value="PYD79935.1"/>
    <property type="molecule type" value="Genomic_DNA"/>
</dbReference>
<dbReference type="GO" id="GO:0032259">
    <property type="term" value="P:methylation"/>
    <property type="evidence" value="ECO:0007669"/>
    <property type="project" value="UniProtKB-KW"/>
</dbReference>
<dbReference type="AlphaFoldDB" id="A0A318QLJ8"/>
<sequence length="542" mass="58147">MTAPLLSAAAIWRIAGQLRRVLQPVEYGPAILAFTVLRRFEQARLPAHGGLAALAGAADPLKVLSGLIARLPSAMRDIMMQLEVDRLARRLAAVDMLAPLATHFAALDLSPALYGSEAMARLFEELVSHFTTTQGTGTHYTPPEVADLMVDLVCAADTPGTRPALYDPAAGTGALLGRAADRLCARGVMADLYGQELNGQSCALARADLLLRGQKPRQMVQGDTLLADGHARQRFGRMLANPPFGLDWRAIRAAIQAEHAQGAQGRFGPGLPRVSDGSMLFMLHLLAKMRTPRHGGSRIGVVTHGAALNGGGVESGESAIRRYLVEHDLIDTIIALPQDMFINTGIGTYVWVLDNDKPAGRRGMVSLINAAPLWRRCSRSHGEKRREMTQAHVAAVVQAARDGTVMDLEVREGPDGAPASWCLVPPGVAVPQGQRTGFSRQVPARAFLYRSLSVTCADQAGAPSRTVFTTSMETDPQDWFTHLIAPHDPTARLDTERAGIGCAISFARYFDTSEPGRALPEIEADLRASMARLAALMPGGMS</sequence>
<keyword evidence="3" id="KW-0489">Methyltransferase</keyword>
<evidence type="ECO:0000256" key="7">
    <source>
        <dbReference type="ARBA" id="ARBA00047942"/>
    </source>
</evidence>
<keyword evidence="10" id="KW-1185">Reference proteome</keyword>
<evidence type="ECO:0000256" key="3">
    <source>
        <dbReference type="ARBA" id="ARBA00022603"/>
    </source>
</evidence>
<protein>
    <recommendedName>
        <fullName evidence="2">site-specific DNA-methyltransferase (adenine-specific)</fullName>
        <ecNumber evidence="2">2.1.1.72</ecNumber>
    </recommendedName>
</protein>
<dbReference type="InterPro" id="IPR003356">
    <property type="entry name" value="DNA_methylase_A-5"/>
</dbReference>
<organism evidence="9 10">
    <name type="scientific">Komagataeibacter sucrofermentans</name>
    <dbReference type="NCBI Taxonomy" id="1053551"/>
    <lineage>
        <taxon>Bacteria</taxon>
        <taxon>Pseudomonadati</taxon>
        <taxon>Pseudomonadota</taxon>
        <taxon>Alphaproteobacteria</taxon>
        <taxon>Acetobacterales</taxon>
        <taxon>Acetobacteraceae</taxon>
        <taxon>Komagataeibacter</taxon>
    </lineage>
</organism>
<dbReference type="GO" id="GO:0003677">
    <property type="term" value="F:DNA binding"/>
    <property type="evidence" value="ECO:0007669"/>
    <property type="project" value="InterPro"/>
</dbReference>
<dbReference type="GO" id="GO:0009307">
    <property type="term" value="P:DNA restriction-modification system"/>
    <property type="evidence" value="ECO:0007669"/>
    <property type="project" value="UniProtKB-KW"/>
</dbReference>
<evidence type="ECO:0000313" key="10">
    <source>
        <dbReference type="Proteomes" id="UP000247814"/>
    </source>
</evidence>
<evidence type="ECO:0000256" key="4">
    <source>
        <dbReference type="ARBA" id="ARBA00022679"/>
    </source>
</evidence>
<evidence type="ECO:0000256" key="5">
    <source>
        <dbReference type="ARBA" id="ARBA00022691"/>
    </source>
</evidence>
<comment type="catalytic activity">
    <reaction evidence="7">
        <text>a 2'-deoxyadenosine in DNA + S-adenosyl-L-methionine = an N(6)-methyl-2'-deoxyadenosine in DNA + S-adenosyl-L-homocysteine + H(+)</text>
        <dbReference type="Rhea" id="RHEA:15197"/>
        <dbReference type="Rhea" id="RHEA-COMP:12418"/>
        <dbReference type="Rhea" id="RHEA-COMP:12419"/>
        <dbReference type="ChEBI" id="CHEBI:15378"/>
        <dbReference type="ChEBI" id="CHEBI:57856"/>
        <dbReference type="ChEBI" id="CHEBI:59789"/>
        <dbReference type="ChEBI" id="CHEBI:90615"/>
        <dbReference type="ChEBI" id="CHEBI:90616"/>
        <dbReference type="EC" id="2.1.1.72"/>
    </reaction>
</comment>
<accession>A0A318QLJ8</accession>
<keyword evidence="9" id="KW-0378">Hydrolase</keyword>
<dbReference type="GO" id="GO:0008170">
    <property type="term" value="F:N-methyltransferase activity"/>
    <property type="evidence" value="ECO:0007669"/>
    <property type="project" value="InterPro"/>
</dbReference>
<dbReference type="Gene3D" id="3.40.50.150">
    <property type="entry name" value="Vaccinia Virus protein VP39"/>
    <property type="match status" value="1"/>
</dbReference>
<dbReference type="GO" id="GO:0009007">
    <property type="term" value="F:site-specific DNA-methyltransferase (adenine-specific) activity"/>
    <property type="evidence" value="ECO:0007669"/>
    <property type="project" value="UniProtKB-EC"/>
</dbReference>
<evidence type="ECO:0000313" key="9">
    <source>
        <dbReference type="EMBL" id="PYD79935.1"/>
    </source>
</evidence>
<keyword evidence="4" id="KW-0808">Transferase</keyword>
<name>A0A318QLJ8_9PROT</name>
<evidence type="ECO:0000256" key="1">
    <source>
        <dbReference type="ARBA" id="ARBA00006594"/>
    </source>
</evidence>
<dbReference type="EC" id="2.1.1.72" evidence="2"/>
<evidence type="ECO:0000256" key="2">
    <source>
        <dbReference type="ARBA" id="ARBA00011900"/>
    </source>
</evidence>
<comment type="caution">
    <text evidence="9">The sequence shown here is derived from an EMBL/GenBank/DDBJ whole genome shotgun (WGS) entry which is preliminary data.</text>
</comment>
<dbReference type="PANTHER" id="PTHR42933">
    <property type="entry name" value="SLR6095 PROTEIN"/>
    <property type="match status" value="1"/>
</dbReference>
<evidence type="ECO:0000256" key="6">
    <source>
        <dbReference type="ARBA" id="ARBA00022747"/>
    </source>
</evidence>
<dbReference type="PRINTS" id="PR00507">
    <property type="entry name" value="N12N6MTFRASE"/>
</dbReference>
<gene>
    <name evidence="9" type="ORF">CFR77_05325</name>
</gene>